<dbReference type="Proteomes" id="UP000681722">
    <property type="component" value="Unassembled WGS sequence"/>
</dbReference>
<reference evidence="2" key="1">
    <citation type="submission" date="2021-02" db="EMBL/GenBank/DDBJ databases">
        <authorList>
            <person name="Nowell W R."/>
        </authorList>
    </citation>
    <scope>NUCLEOTIDE SEQUENCE</scope>
</reference>
<gene>
    <name evidence="2" type="ORF">GPM918_LOCUS46560</name>
    <name evidence="3" type="ORF">SRO942_LOCUS50966</name>
</gene>
<protein>
    <submittedName>
        <fullName evidence="2">Uncharacterized protein</fullName>
    </submittedName>
</protein>
<evidence type="ECO:0000313" key="3">
    <source>
        <dbReference type="EMBL" id="CAF4675835.1"/>
    </source>
</evidence>
<proteinExistence type="predicted"/>
<organism evidence="2 4">
    <name type="scientific">Didymodactylos carnosus</name>
    <dbReference type="NCBI Taxonomy" id="1234261"/>
    <lineage>
        <taxon>Eukaryota</taxon>
        <taxon>Metazoa</taxon>
        <taxon>Spiralia</taxon>
        <taxon>Gnathifera</taxon>
        <taxon>Rotifera</taxon>
        <taxon>Eurotatoria</taxon>
        <taxon>Bdelloidea</taxon>
        <taxon>Philodinida</taxon>
        <taxon>Philodinidae</taxon>
        <taxon>Didymodactylos</taxon>
    </lineage>
</organism>
<feature type="compositionally biased region" description="Low complexity" evidence="1">
    <location>
        <begin position="26"/>
        <end position="35"/>
    </location>
</feature>
<keyword evidence="4" id="KW-1185">Reference proteome</keyword>
<evidence type="ECO:0000313" key="2">
    <source>
        <dbReference type="EMBL" id="CAF1679337.1"/>
    </source>
</evidence>
<dbReference type="AlphaFoldDB" id="A0A816GWT2"/>
<feature type="non-terminal residue" evidence="2">
    <location>
        <position position="88"/>
    </location>
</feature>
<sequence length="88" mass="10300">DKKNNKYDTLTSYYNRVGDRFHDLAQQHQQQSEQQQTDDSNSEIRDLTLQSNKLFVKEQKSNRHSYAPREYLKETKIVSSSSDSSSPT</sequence>
<accession>A0A816GWT2</accession>
<feature type="non-terminal residue" evidence="2">
    <location>
        <position position="1"/>
    </location>
</feature>
<dbReference type="Proteomes" id="UP000663829">
    <property type="component" value="Unassembled WGS sequence"/>
</dbReference>
<comment type="caution">
    <text evidence="2">The sequence shown here is derived from an EMBL/GenBank/DDBJ whole genome shotgun (WGS) entry which is preliminary data.</text>
</comment>
<dbReference type="EMBL" id="CAJNOQ010065529">
    <property type="protein sequence ID" value="CAF1679337.1"/>
    <property type="molecule type" value="Genomic_DNA"/>
</dbReference>
<evidence type="ECO:0000313" key="4">
    <source>
        <dbReference type="Proteomes" id="UP000663829"/>
    </source>
</evidence>
<name>A0A816GWT2_9BILA</name>
<feature type="region of interest" description="Disordered" evidence="1">
    <location>
        <begin position="18"/>
        <end position="43"/>
    </location>
</feature>
<dbReference type="EMBL" id="CAJOBC010151970">
    <property type="protein sequence ID" value="CAF4675835.1"/>
    <property type="molecule type" value="Genomic_DNA"/>
</dbReference>
<evidence type="ECO:0000256" key="1">
    <source>
        <dbReference type="SAM" id="MobiDB-lite"/>
    </source>
</evidence>